<dbReference type="InterPro" id="IPR020472">
    <property type="entry name" value="WD40_PAC1"/>
</dbReference>
<protein>
    <submittedName>
        <fullName evidence="5">Uncharacterized protein</fullName>
    </submittedName>
</protein>
<dbReference type="PANTHER" id="PTHR19879">
    <property type="entry name" value="TRANSCRIPTION INITIATION FACTOR TFIID"/>
    <property type="match status" value="1"/>
</dbReference>
<dbReference type="Proteomes" id="UP000253303">
    <property type="component" value="Unassembled WGS sequence"/>
</dbReference>
<dbReference type="Pfam" id="PF13560">
    <property type="entry name" value="HTH_31"/>
    <property type="match status" value="1"/>
</dbReference>
<dbReference type="AlphaFoldDB" id="A0A366LMJ3"/>
<evidence type="ECO:0000256" key="2">
    <source>
        <dbReference type="ARBA" id="ARBA00022737"/>
    </source>
</evidence>
<dbReference type="PRINTS" id="PR00320">
    <property type="entry name" value="GPROTEINBRPT"/>
</dbReference>
<keyword evidence="2" id="KW-0677">Repeat</keyword>
<dbReference type="InterPro" id="IPR036322">
    <property type="entry name" value="WD40_repeat_dom_sf"/>
</dbReference>
<evidence type="ECO:0000256" key="1">
    <source>
        <dbReference type="ARBA" id="ARBA00022574"/>
    </source>
</evidence>
<keyword evidence="1 3" id="KW-0853">WD repeat</keyword>
<dbReference type="InterPro" id="IPR019775">
    <property type="entry name" value="WD40_repeat_CS"/>
</dbReference>
<feature type="repeat" description="WD" evidence="3">
    <location>
        <begin position="319"/>
        <end position="351"/>
    </location>
</feature>
<feature type="repeat" description="WD" evidence="3">
    <location>
        <begin position="186"/>
        <end position="227"/>
    </location>
</feature>
<dbReference type="InterPro" id="IPR001680">
    <property type="entry name" value="WD40_rpt"/>
</dbReference>
<gene>
    <name evidence="5" type="ORF">DP939_37170</name>
</gene>
<dbReference type="Gene3D" id="2.130.10.10">
    <property type="entry name" value="YVTN repeat-like/Quinoprotein amine dehydrogenase"/>
    <property type="match status" value="3"/>
</dbReference>
<dbReference type="PROSITE" id="PS50294">
    <property type="entry name" value="WD_REPEATS_REGION"/>
    <property type="match status" value="3"/>
</dbReference>
<dbReference type="PANTHER" id="PTHR19879:SF9">
    <property type="entry name" value="TRANSCRIPTION INITIATION FACTOR TFIID SUBUNIT 5"/>
    <property type="match status" value="1"/>
</dbReference>
<proteinExistence type="predicted"/>
<name>A0A366LMJ3_9ACTN</name>
<feature type="region of interest" description="Disordered" evidence="4">
    <location>
        <begin position="74"/>
        <end position="136"/>
    </location>
</feature>
<dbReference type="PROSITE" id="PS50082">
    <property type="entry name" value="WD_REPEATS_2"/>
    <property type="match status" value="5"/>
</dbReference>
<feature type="repeat" description="WD" evidence="3">
    <location>
        <begin position="279"/>
        <end position="310"/>
    </location>
</feature>
<dbReference type="SUPFAM" id="SSF50978">
    <property type="entry name" value="WD40 repeat-like"/>
    <property type="match status" value="1"/>
</dbReference>
<comment type="caution">
    <text evidence="5">The sequence shown here is derived from an EMBL/GenBank/DDBJ whole genome shotgun (WGS) entry which is preliminary data.</text>
</comment>
<dbReference type="CDD" id="cd00200">
    <property type="entry name" value="WD40"/>
    <property type="match status" value="1"/>
</dbReference>
<dbReference type="PROSITE" id="PS00678">
    <property type="entry name" value="WD_REPEATS_1"/>
    <property type="match status" value="2"/>
</dbReference>
<feature type="repeat" description="WD" evidence="3">
    <location>
        <begin position="228"/>
        <end position="269"/>
    </location>
</feature>
<evidence type="ECO:0000313" key="5">
    <source>
        <dbReference type="EMBL" id="RBQ15037.1"/>
    </source>
</evidence>
<dbReference type="InterPro" id="IPR015943">
    <property type="entry name" value="WD40/YVTN_repeat-like_dom_sf"/>
</dbReference>
<reference evidence="5 6" key="1">
    <citation type="submission" date="2018-06" db="EMBL/GenBank/DDBJ databases">
        <title>Sphaerisporangium craniellae sp. nov., isolated from a marine sponge in the South China Sea.</title>
        <authorList>
            <person name="Li L."/>
        </authorList>
    </citation>
    <scope>NUCLEOTIDE SEQUENCE [LARGE SCALE GENOMIC DNA]</scope>
    <source>
        <strain evidence="5 6">LHW63015</strain>
    </source>
</reference>
<evidence type="ECO:0000256" key="3">
    <source>
        <dbReference type="PROSITE-ProRule" id="PRU00221"/>
    </source>
</evidence>
<accession>A0A366LMJ3</accession>
<organism evidence="5 6">
    <name type="scientific">Spongiactinospora rosea</name>
    <dbReference type="NCBI Taxonomy" id="2248750"/>
    <lineage>
        <taxon>Bacteria</taxon>
        <taxon>Bacillati</taxon>
        <taxon>Actinomycetota</taxon>
        <taxon>Actinomycetes</taxon>
        <taxon>Streptosporangiales</taxon>
        <taxon>Streptosporangiaceae</taxon>
        <taxon>Spongiactinospora</taxon>
    </lineage>
</organism>
<keyword evidence="6" id="KW-1185">Reference proteome</keyword>
<dbReference type="SMART" id="SM00320">
    <property type="entry name" value="WD40"/>
    <property type="match status" value="5"/>
</dbReference>
<dbReference type="Pfam" id="PF00400">
    <property type="entry name" value="WD40"/>
    <property type="match status" value="5"/>
</dbReference>
<evidence type="ECO:0000313" key="6">
    <source>
        <dbReference type="Proteomes" id="UP000253303"/>
    </source>
</evidence>
<feature type="repeat" description="WD" evidence="3">
    <location>
        <begin position="492"/>
        <end position="528"/>
    </location>
</feature>
<dbReference type="EMBL" id="QMEY01000026">
    <property type="protein sequence ID" value="RBQ15037.1"/>
    <property type="molecule type" value="Genomic_DNA"/>
</dbReference>
<sequence>MRRLRAWSGLSYRQLAQRAAAAGRVLPHNTLVAALQRDTLPRKELLVAFVEACGLPDEEVAAWTAARYRLIGETAGETTRETTEESSGSTGDEFAGETAGARPGNDENAADSPSADVPATAEAEGEERRSGPSAGFSRRDLLATAAVAGTLGAGIALAVPELLRRAGAAPRSRPAPSPTVGAQVAVLPHPDVVAAVAFSPHGRILATGSLDGTVGLWEVATRRRLTVFTGHTHYVGSVVFSPDGRILATSSFDGTVRLWDMTTMTLLTVLTGHAGPVHVRFSPDGRVLATNADDPAVRLWDMGDRTLIALLTGHTGPATVTFSPDGRILATNADDPAVRLWNVAGARRTSTLPFPEPGKSRVLFGREGRLMRVHHGPRSVSVSDIAAGKNLTAFDVTASSLIVNDDGATGLADVVTRSPDGTVRVWPVLPGRPLSEPWVVFAGPSGEDKNLQLGWRGDAVAVHGVGETIEPWRADTRVWLGDVYSKRHLATLTGHTGRVRAVAFSPRRDLVATAGTDRTARLWRIRKL</sequence>
<evidence type="ECO:0000256" key="4">
    <source>
        <dbReference type="SAM" id="MobiDB-lite"/>
    </source>
</evidence>